<sequence>MSWYVYLLSCHDDSYYTGITTDPVRRLQEHNHDNKKAAKYTRARRPVKMVYFELCQSRSDAAVREYEIRKSTHKVKAQLAHSMREQIPDESLN</sequence>
<dbReference type="PROSITE" id="PS50164">
    <property type="entry name" value="GIY_YIG"/>
    <property type="match status" value="1"/>
</dbReference>
<dbReference type="PANTHER" id="PTHR34477:SF1">
    <property type="entry name" value="UPF0213 PROTEIN YHBQ"/>
    <property type="match status" value="1"/>
</dbReference>
<name>A0A3B0XDK3_9ZZZZ</name>
<reference evidence="2" key="1">
    <citation type="submission" date="2018-06" db="EMBL/GenBank/DDBJ databases">
        <authorList>
            <person name="Zhirakovskaya E."/>
        </authorList>
    </citation>
    <scope>NUCLEOTIDE SEQUENCE</scope>
</reference>
<dbReference type="InterPro" id="IPR050190">
    <property type="entry name" value="UPF0213_domain"/>
</dbReference>
<dbReference type="SUPFAM" id="SSF82771">
    <property type="entry name" value="GIY-YIG endonuclease"/>
    <property type="match status" value="1"/>
</dbReference>
<protein>
    <recommendedName>
        <fullName evidence="1">GIY-YIG domain-containing protein</fullName>
    </recommendedName>
</protein>
<organism evidence="2">
    <name type="scientific">hydrothermal vent metagenome</name>
    <dbReference type="NCBI Taxonomy" id="652676"/>
    <lineage>
        <taxon>unclassified sequences</taxon>
        <taxon>metagenomes</taxon>
        <taxon>ecological metagenomes</taxon>
    </lineage>
</organism>
<proteinExistence type="predicted"/>
<dbReference type="CDD" id="cd10456">
    <property type="entry name" value="GIY-YIG_UPF0213"/>
    <property type="match status" value="1"/>
</dbReference>
<evidence type="ECO:0000259" key="1">
    <source>
        <dbReference type="PROSITE" id="PS50164"/>
    </source>
</evidence>
<dbReference type="Pfam" id="PF01541">
    <property type="entry name" value="GIY-YIG"/>
    <property type="match status" value="1"/>
</dbReference>
<accession>A0A3B0XDK3</accession>
<dbReference type="AlphaFoldDB" id="A0A3B0XDK3"/>
<gene>
    <name evidence="2" type="ORF">MNBD_GAMMA09-3590</name>
</gene>
<dbReference type="EMBL" id="UOFI01000022">
    <property type="protein sequence ID" value="VAW62363.1"/>
    <property type="molecule type" value="Genomic_DNA"/>
</dbReference>
<dbReference type="InterPro" id="IPR000305">
    <property type="entry name" value="GIY-YIG_endonuc"/>
</dbReference>
<dbReference type="InterPro" id="IPR035901">
    <property type="entry name" value="GIY-YIG_endonuc_sf"/>
</dbReference>
<dbReference type="PANTHER" id="PTHR34477">
    <property type="entry name" value="UPF0213 PROTEIN YHBQ"/>
    <property type="match status" value="1"/>
</dbReference>
<feature type="domain" description="GIY-YIG" evidence="1">
    <location>
        <begin position="1"/>
        <end position="78"/>
    </location>
</feature>
<dbReference type="Gene3D" id="3.40.1440.10">
    <property type="entry name" value="GIY-YIG endonuclease"/>
    <property type="match status" value="1"/>
</dbReference>
<evidence type="ECO:0000313" key="2">
    <source>
        <dbReference type="EMBL" id="VAW62363.1"/>
    </source>
</evidence>